<dbReference type="Proteomes" id="UP000020077">
    <property type="component" value="Unassembled WGS sequence"/>
</dbReference>
<dbReference type="GO" id="GO:0005737">
    <property type="term" value="C:cytoplasm"/>
    <property type="evidence" value="ECO:0007669"/>
    <property type="project" value="UniProtKB-SubCell"/>
</dbReference>
<dbReference type="GO" id="GO:0017148">
    <property type="term" value="P:negative regulation of translation"/>
    <property type="evidence" value="ECO:0007669"/>
    <property type="project" value="UniProtKB-UniRule"/>
</dbReference>
<dbReference type="InterPro" id="IPR043519">
    <property type="entry name" value="NT_sf"/>
</dbReference>
<keyword evidence="2" id="KW-0810">Translation regulation</keyword>
<keyword evidence="2" id="KW-0678">Repressor</keyword>
<gene>
    <name evidence="2 3" type="primary">rsfS</name>
    <name evidence="3" type="ORF">AW09_001813</name>
</gene>
<protein>
    <recommendedName>
        <fullName evidence="2">Ribosomal silencing factor RsfS</fullName>
    </recommendedName>
</protein>
<name>A0A080LW54_9PROT</name>
<reference evidence="3 4" key="1">
    <citation type="submission" date="2014-02" db="EMBL/GenBank/DDBJ databases">
        <title>Expanding our view of genomic diversity in Candidatus Accumulibacter clades.</title>
        <authorList>
            <person name="Skennerton C.T."/>
            <person name="Barr J.J."/>
            <person name="Slater F.R."/>
            <person name="Bond P.L."/>
            <person name="Tyson G.W."/>
        </authorList>
    </citation>
    <scope>NUCLEOTIDE SEQUENCE [LARGE SCALE GENOMIC DNA]</scope>
    <source>
        <strain evidence="4">BA-91</strain>
    </source>
</reference>
<dbReference type="NCBIfam" id="TIGR00090">
    <property type="entry name" value="rsfS_iojap_ybeB"/>
    <property type="match status" value="1"/>
</dbReference>
<comment type="subcellular location">
    <subcellularLocation>
        <location evidence="2">Cytoplasm</location>
    </subcellularLocation>
</comment>
<proteinExistence type="inferred from homology"/>
<dbReference type="GO" id="GO:0090071">
    <property type="term" value="P:negative regulation of ribosome biogenesis"/>
    <property type="evidence" value="ECO:0007669"/>
    <property type="project" value="UniProtKB-UniRule"/>
</dbReference>
<dbReference type="GO" id="GO:0042256">
    <property type="term" value="P:cytosolic ribosome assembly"/>
    <property type="evidence" value="ECO:0007669"/>
    <property type="project" value="UniProtKB-UniRule"/>
</dbReference>
<dbReference type="InterPro" id="IPR004394">
    <property type="entry name" value="Iojap/RsfS/C7orf30"/>
</dbReference>
<accession>A0A080LW54</accession>
<organism evidence="3 4">
    <name type="scientific">Candidatus Accumulibacter phosphatis</name>
    <dbReference type="NCBI Taxonomy" id="327160"/>
    <lineage>
        <taxon>Bacteria</taxon>
        <taxon>Pseudomonadati</taxon>
        <taxon>Pseudomonadota</taxon>
        <taxon>Betaproteobacteria</taxon>
        <taxon>Candidatus Accumulibacter</taxon>
    </lineage>
</organism>
<comment type="similarity">
    <text evidence="1 2">Belongs to the Iojap/RsfS family.</text>
</comment>
<dbReference type="Gene3D" id="3.30.460.10">
    <property type="entry name" value="Beta Polymerase, domain 2"/>
    <property type="match status" value="1"/>
</dbReference>
<keyword evidence="2" id="KW-0963">Cytoplasm</keyword>
<dbReference type="AlphaFoldDB" id="A0A080LW54"/>
<comment type="function">
    <text evidence="2">Functions as a ribosomal silencing factor. Interacts with ribosomal protein uL14 (rplN), blocking formation of intersubunit bridge B8. Prevents association of the 30S and 50S ribosomal subunits and the formation of functional ribosomes, thus repressing translation.</text>
</comment>
<comment type="caution">
    <text evidence="3">The sequence shown here is derived from an EMBL/GenBank/DDBJ whole genome shotgun (WGS) entry which is preliminary data.</text>
</comment>
<dbReference type="PANTHER" id="PTHR21043">
    <property type="entry name" value="IOJAP SUPERFAMILY ORTHOLOG"/>
    <property type="match status" value="1"/>
</dbReference>
<sequence>MPIPLPQLEKLVVDALEDIKGRDIEVIDTSRLTALFDRMVIACGDSNRQVKSLAQNVQDKVRSAGGQVLSCEGEAIGEWVLVDLGDIIVHVMQPAVRSYYKLEELWGGKGPLRVQRLPAEATATGEE</sequence>
<evidence type="ECO:0000256" key="2">
    <source>
        <dbReference type="HAMAP-Rule" id="MF_01477"/>
    </source>
</evidence>
<dbReference type="EMBL" id="JDVG02000312">
    <property type="protein sequence ID" value="KFB72967.1"/>
    <property type="molecule type" value="Genomic_DNA"/>
</dbReference>
<dbReference type="GO" id="GO:0043023">
    <property type="term" value="F:ribosomal large subunit binding"/>
    <property type="evidence" value="ECO:0007669"/>
    <property type="project" value="TreeGrafter"/>
</dbReference>
<evidence type="ECO:0000256" key="1">
    <source>
        <dbReference type="ARBA" id="ARBA00010574"/>
    </source>
</evidence>
<dbReference type="PANTHER" id="PTHR21043:SF0">
    <property type="entry name" value="MITOCHONDRIAL ASSEMBLY OF RIBOSOMAL LARGE SUBUNIT PROTEIN 1"/>
    <property type="match status" value="1"/>
</dbReference>
<dbReference type="Pfam" id="PF02410">
    <property type="entry name" value="RsfS"/>
    <property type="match status" value="1"/>
</dbReference>
<evidence type="ECO:0000313" key="3">
    <source>
        <dbReference type="EMBL" id="KFB72967.1"/>
    </source>
</evidence>
<dbReference type="HAMAP" id="MF_01477">
    <property type="entry name" value="Iojap_RsfS"/>
    <property type="match status" value="1"/>
</dbReference>
<comment type="subunit">
    <text evidence="2">Interacts with ribosomal protein uL14 (rplN).</text>
</comment>
<dbReference type="SUPFAM" id="SSF81301">
    <property type="entry name" value="Nucleotidyltransferase"/>
    <property type="match status" value="1"/>
</dbReference>
<evidence type="ECO:0000313" key="4">
    <source>
        <dbReference type="Proteomes" id="UP000020077"/>
    </source>
</evidence>